<dbReference type="PROSITE" id="PS50994">
    <property type="entry name" value="INTEGRASE"/>
    <property type="match status" value="1"/>
</dbReference>
<evidence type="ECO:0000256" key="6">
    <source>
        <dbReference type="SAM" id="Coils"/>
    </source>
</evidence>
<evidence type="ECO:0000256" key="1">
    <source>
        <dbReference type="ARBA" id="ARBA00004123"/>
    </source>
</evidence>
<gene>
    <name evidence="10" type="ORF">Tci_010194</name>
</gene>
<comment type="subcellular location">
    <subcellularLocation>
        <location evidence="1">Nucleus</location>
    </subcellularLocation>
</comment>
<feature type="domain" description="Integrase catalytic" evidence="9">
    <location>
        <begin position="804"/>
        <end position="930"/>
    </location>
</feature>
<feature type="region of interest" description="Disordered" evidence="7">
    <location>
        <begin position="1708"/>
        <end position="1747"/>
    </location>
</feature>
<feature type="domain" description="BHLH" evidence="8">
    <location>
        <begin position="274"/>
        <end position="323"/>
    </location>
</feature>
<protein>
    <submittedName>
        <fullName evidence="10">Myc-type, basic helix-loop-helix (BHLH) domain-containing protein</fullName>
    </submittedName>
</protein>
<dbReference type="InterPro" id="IPR025724">
    <property type="entry name" value="GAG-pre-integrase_dom"/>
</dbReference>
<name>A0A6L2JMM6_TANCI</name>
<dbReference type="GO" id="GO:0005634">
    <property type="term" value="C:nucleus"/>
    <property type="evidence" value="ECO:0007669"/>
    <property type="project" value="UniProtKB-SubCell"/>
</dbReference>
<evidence type="ECO:0000256" key="7">
    <source>
        <dbReference type="SAM" id="MobiDB-lite"/>
    </source>
</evidence>
<feature type="compositionally biased region" description="Basic and acidic residues" evidence="7">
    <location>
        <begin position="1018"/>
        <end position="1030"/>
    </location>
</feature>
<dbReference type="GO" id="GO:0015074">
    <property type="term" value="P:DNA integration"/>
    <property type="evidence" value="ECO:0007669"/>
    <property type="project" value="InterPro"/>
</dbReference>
<dbReference type="Pfam" id="PF13976">
    <property type="entry name" value="gag_pre-integrs"/>
    <property type="match status" value="1"/>
</dbReference>
<keyword evidence="3" id="KW-0238">DNA-binding</keyword>
<keyword evidence="2" id="KW-0805">Transcription regulation</keyword>
<dbReference type="EMBL" id="BKCJ010001025">
    <property type="protein sequence ID" value="GEU38216.1"/>
    <property type="molecule type" value="Genomic_DNA"/>
</dbReference>
<feature type="region of interest" description="Disordered" evidence="7">
    <location>
        <begin position="1006"/>
        <end position="1030"/>
    </location>
</feature>
<proteinExistence type="predicted"/>
<dbReference type="Gene3D" id="4.10.280.10">
    <property type="entry name" value="Helix-loop-helix DNA-binding domain"/>
    <property type="match status" value="1"/>
</dbReference>
<keyword evidence="4" id="KW-0804">Transcription</keyword>
<evidence type="ECO:0000256" key="3">
    <source>
        <dbReference type="ARBA" id="ARBA00023125"/>
    </source>
</evidence>
<dbReference type="PANTHER" id="PTHR16223:SF338">
    <property type="entry name" value="TRANSCRIPTION FACTOR RSL2"/>
    <property type="match status" value="1"/>
</dbReference>
<dbReference type="SUPFAM" id="SSF53098">
    <property type="entry name" value="Ribonuclease H-like"/>
    <property type="match status" value="1"/>
</dbReference>
<feature type="region of interest" description="Disordered" evidence="7">
    <location>
        <begin position="1512"/>
        <end position="1534"/>
    </location>
</feature>
<evidence type="ECO:0000259" key="8">
    <source>
        <dbReference type="PROSITE" id="PS50888"/>
    </source>
</evidence>
<dbReference type="Pfam" id="PF25597">
    <property type="entry name" value="SH3_retrovirus"/>
    <property type="match status" value="1"/>
</dbReference>
<dbReference type="GO" id="GO:0000978">
    <property type="term" value="F:RNA polymerase II cis-regulatory region sequence-specific DNA binding"/>
    <property type="evidence" value="ECO:0007669"/>
    <property type="project" value="TreeGrafter"/>
</dbReference>
<reference evidence="10" key="1">
    <citation type="journal article" date="2019" name="Sci. Rep.">
        <title>Draft genome of Tanacetum cinerariifolium, the natural source of mosquito coil.</title>
        <authorList>
            <person name="Yamashiro T."/>
            <person name="Shiraishi A."/>
            <person name="Satake H."/>
            <person name="Nakayama K."/>
        </authorList>
    </citation>
    <scope>NUCLEOTIDE SEQUENCE</scope>
</reference>
<dbReference type="InterPro" id="IPR036397">
    <property type="entry name" value="RNaseH_sf"/>
</dbReference>
<dbReference type="InterPro" id="IPR036638">
    <property type="entry name" value="HLH_DNA-bd_sf"/>
</dbReference>
<feature type="compositionally biased region" description="Basic and acidic residues" evidence="7">
    <location>
        <begin position="1708"/>
        <end position="1741"/>
    </location>
</feature>
<dbReference type="FunFam" id="4.10.280.10:FF:000022">
    <property type="entry name" value="Basic helix-loop-helix transcription factor"/>
    <property type="match status" value="1"/>
</dbReference>
<evidence type="ECO:0000256" key="2">
    <source>
        <dbReference type="ARBA" id="ARBA00023015"/>
    </source>
</evidence>
<evidence type="ECO:0000256" key="4">
    <source>
        <dbReference type="ARBA" id="ARBA00023163"/>
    </source>
</evidence>
<feature type="region of interest" description="Disordered" evidence="7">
    <location>
        <begin position="189"/>
        <end position="285"/>
    </location>
</feature>
<dbReference type="SUPFAM" id="SSF47459">
    <property type="entry name" value="HLH, helix-loop-helix DNA-binding domain"/>
    <property type="match status" value="1"/>
</dbReference>
<dbReference type="Pfam" id="PF00010">
    <property type="entry name" value="HLH"/>
    <property type="match status" value="1"/>
</dbReference>
<dbReference type="CDD" id="cd09272">
    <property type="entry name" value="RNase_HI_RT_Ty1"/>
    <property type="match status" value="1"/>
</dbReference>
<dbReference type="InterPro" id="IPR057670">
    <property type="entry name" value="SH3_retrovirus"/>
</dbReference>
<feature type="compositionally biased region" description="Basic residues" evidence="7">
    <location>
        <begin position="1405"/>
        <end position="1414"/>
    </location>
</feature>
<feature type="region of interest" description="Disordered" evidence="7">
    <location>
        <begin position="1375"/>
        <end position="1419"/>
    </location>
</feature>
<dbReference type="Pfam" id="PF07727">
    <property type="entry name" value="RVT_2"/>
    <property type="match status" value="2"/>
</dbReference>
<dbReference type="SMART" id="SM00353">
    <property type="entry name" value="HLH"/>
    <property type="match status" value="1"/>
</dbReference>
<dbReference type="GO" id="GO:0048766">
    <property type="term" value="P:root hair initiation"/>
    <property type="evidence" value="ECO:0007669"/>
    <property type="project" value="UniProtKB-ARBA"/>
</dbReference>
<evidence type="ECO:0000256" key="5">
    <source>
        <dbReference type="ARBA" id="ARBA00023242"/>
    </source>
</evidence>
<dbReference type="Gene3D" id="3.30.420.10">
    <property type="entry name" value="Ribonuclease H-like superfamily/Ribonuclease H"/>
    <property type="match status" value="1"/>
</dbReference>
<dbReference type="GO" id="GO:0000981">
    <property type="term" value="F:DNA-binding transcription factor activity, RNA polymerase II-specific"/>
    <property type="evidence" value="ECO:0007669"/>
    <property type="project" value="TreeGrafter"/>
</dbReference>
<evidence type="ECO:0000313" key="10">
    <source>
        <dbReference type="EMBL" id="GEU38216.1"/>
    </source>
</evidence>
<dbReference type="PANTHER" id="PTHR16223">
    <property type="entry name" value="TRANSCRIPTION FACTOR BHLH83-RELATED"/>
    <property type="match status" value="1"/>
</dbReference>
<dbReference type="InterPro" id="IPR012337">
    <property type="entry name" value="RNaseH-like_sf"/>
</dbReference>
<feature type="compositionally biased region" description="Basic and acidic residues" evidence="7">
    <location>
        <begin position="1525"/>
        <end position="1534"/>
    </location>
</feature>
<organism evidence="10">
    <name type="scientific">Tanacetum cinerariifolium</name>
    <name type="common">Dalmatian daisy</name>
    <name type="synonym">Chrysanthemum cinerariifolium</name>
    <dbReference type="NCBI Taxonomy" id="118510"/>
    <lineage>
        <taxon>Eukaryota</taxon>
        <taxon>Viridiplantae</taxon>
        <taxon>Streptophyta</taxon>
        <taxon>Embryophyta</taxon>
        <taxon>Tracheophyta</taxon>
        <taxon>Spermatophyta</taxon>
        <taxon>Magnoliopsida</taxon>
        <taxon>eudicotyledons</taxon>
        <taxon>Gunneridae</taxon>
        <taxon>Pentapetalae</taxon>
        <taxon>asterids</taxon>
        <taxon>campanulids</taxon>
        <taxon>Asterales</taxon>
        <taxon>Asteraceae</taxon>
        <taxon>Asteroideae</taxon>
        <taxon>Anthemideae</taxon>
        <taxon>Anthemidinae</taxon>
        <taxon>Tanacetum</taxon>
    </lineage>
</organism>
<keyword evidence="5" id="KW-0539">Nucleus</keyword>
<dbReference type="InterPro" id="IPR001584">
    <property type="entry name" value="Integrase_cat-core"/>
</dbReference>
<feature type="coiled-coil region" evidence="6">
    <location>
        <begin position="1472"/>
        <end position="1506"/>
    </location>
</feature>
<dbReference type="InterPro" id="IPR011598">
    <property type="entry name" value="bHLH_dom"/>
</dbReference>
<dbReference type="PROSITE" id="PS50888">
    <property type="entry name" value="BHLH"/>
    <property type="match status" value="1"/>
</dbReference>
<evidence type="ECO:0000259" key="9">
    <source>
        <dbReference type="PROSITE" id="PS50994"/>
    </source>
</evidence>
<dbReference type="InterPro" id="IPR045843">
    <property type="entry name" value="IND-like"/>
</dbReference>
<comment type="caution">
    <text evidence="10">The sequence shown here is derived from an EMBL/GenBank/DDBJ whole genome shotgun (WGS) entry which is preliminary data.</text>
</comment>
<accession>A0A6L2JMM6</accession>
<keyword evidence="6" id="KW-0175">Coiled coil</keyword>
<dbReference type="InterPro" id="IPR013103">
    <property type="entry name" value="RVT_2"/>
</dbReference>
<dbReference type="GO" id="GO:0046983">
    <property type="term" value="F:protein dimerization activity"/>
    <property type="evidence" value="ECO:0007669"/>
    <property type="project" value="InterPro"/>
</dbReference>
<dbReference type="CDD" id="cd11454">
    <property type="entry name" value="bHLH_AtIND_like"/>
    <property type="match status" value="1"/>
</dbReference>
<feature type="coiled-coil region" evidence="6">
    <location>
        <begin position="1595"/>
        <end position="1631"/>
    </location>
</feature>
<sequence>MESFGNFFDEEWRSLSTMFHGDEGSDYLASQGLMSIQYDIGVNFEISNLFMQSSDESSNSDSFVVDDEHLVNVSNHVNPNFYQFFAQENICSTGASNGTASLSYPCHESFPLYHSNIVPSASNDVCDQSNEFCMMDEINNLSLPIQVFSDGSLCVRQGVATENAGMVNSLVRDKETPLKRKHEVADAIDDEFNNEKTNKNPKKRIRVSRENKNKKNVQPKKNQKMDDIEVGNNNNRERNGQSSSSCSSNNDDLNESQDVDATKPNGKTRASRGTATDPQSLYARKRRERINERLRILQNLVPNGTKVDISTMLEEAVEYVKFLKLQIQLLSSDDKWMYAPIAYNGMDMGSCDVSWKKTEEYTKIWSFKALKDCKLAGCLRNKSDLDIMSIDDLYNSFKIVEQEVKRIASSNSSSQSMAFVSSPSTNSTNEVHTTYGVSTASTQSSTTSTQVSTASSQNSTANLSDTTVYAFLTNQSNGSQLVHEDLEQIHKDDLEKMDLKWQLALLSMRAKRFFQKTRKKITINGSDTACFDTSKVSSSSRRTVHVEETSPKAMVDIDGVGFEWSYIAKYEVPKNKAPMAFSDSKPQFESYRPKSCEIESKNANEDIPNELKEYPAALFVKDKMSDNKDCSVESPVVGHPQKVQEDQGYVDSGCSRHMTENMSYLSGFNEFDEGYVSYGGGANGGRITGKRTLKTGKLDFEDVCFVLSPDFKLAYESRVLLKVPRKNDMYSVDMKNIVLKESLTCLVAKATLDESMLWHRRLGYINFKNINKLVKDKLMRGLPSKRFENDQTCVACLKEKQHKASSTKNETTCILKKFIIEIEKLVDKKVKVIRCDNGTESKNSVMNDFCAMKGIRREFSVARTPQQNGVAERRNRTLIEAARTMLADSKGRIPALSFMRPFGCHVTILNTLDQSGKFDEKADEGYFVGYSMNSKDFKVYNIRSRRIEENLHIEFLENKPIVAGVGPEWLFDIDMLPKSINYVPVIAGTNSNDFADGSQLFYSSPKLSDDAGSPSSGDARKMHDEVSDKERRTHKDLNTCLFACFLSQIEPTRVAKALSDPACVEAIQEELLQFKLQKMDMKSAFLYGIIKEKVYVCQPPGFEDYDHPDKVYKVMKALYGLHPAPKAWLMKDKFQMSSMGEITFFLGLQVKQKEDGIFISQDKYVTEVLRKFNFSDVKSVSTPVDMENTLVKDADGDDDSPFELVAYTDSYYTEASLDRKSIIRGCQFLGSRLISWQCKKQTVVATSTTEVEYVAAASCCRQAMEKVKTINGNEQIQALVDKKKVIITETSLRSDLHLEDAEGTECLPTATIFELTLMGFVQVFQDSQVEGMLKHKENYVTPSHTKKIFAKMKRQGKDFYGKVTPLFETMMVQTQEDMGEDSEIPTDSYHTPTVTQPSISSQPQQKHKSKKSKKRITEAPQLSDFTYNVADEHMTTTSNVPPISGEDRLKLTELMKLCTQLQSRVLALETTKANQALEIKSLKRRVKKLEKKANKKTHKLKRLYKIGSSTRVESSDDAGLGDQEDASKQGRVIDDLDGDEGVTLVDETQRRNDQDMFDTSILDDEEFVVEKEVSTADPVTAGGEVVTTVCVEILIDEEVARNLKAQLQVELEEEERLARQKEEEANIALIAEWDELMNERKRHFARLRAEEKRRKPPTKTQKRKITSTYLKNMAGFTHYQLKNKRFEEVQKAFDNTLSWINSFVPMEKDRAEGSETRAERSSKREGEELESDKSKKQKLDEQVEAEVDNDQREVEMKMYMKIIPDDEIAIDAIPLATKPLIIMLQHIDREDLETLWKLVKAKYGNTRLEEGYERVLWGDLKVMFEPDIESKVWRTLQGNKVTIWKLFSSCGVNFVRFQNMHIFMLVEKRYPLTPATITEMLNRKLHADHWNEICYQLPKLMLKQQKKKRSVWIHPPSKDKAFNQET</sequence>